<reference evidence="2 3" key="1">
    <citation type="submission" date="2017-04" db="EMBL/GenBank/DDBJ databases">
        <title>A new member of the family Flavobacteriaceae isolated from ascidians.</title>
        <authorList>
            <person name="Chen L."/>
        </authorList>
    </citation>
    <scope>NUCLEOTIDE SEQUENCE [LARGE SCALE GENOMIC DNA]</scope>
    <source>
        <strain evidence="2 3">HQA918</strain>
    </source>
</reference>
<dbReference type="RefSeq" id="WP_097441632.1">
    <property type="nucleotide sequence ID" value="NZ_NBWU01000001.1"/>
</dbReference>
<feature type="domain" description="Helix-turn-helix" evidence="1">
    <location>
        <begin position="83"/>
        <end position="129"/>
    </location>
</feature>
<comment type="caution">
    <text evidence="2">The sequence shown here is derived from an EMBL/GenBank/DDBJ whole genome shotgun (WGS) entry which is preliminary data.</text>
</comment>
<dbReference type="InterPro" id="IPR041657">
    <property type="entry name" value="HTH_17"/>
</dbReference>
<dbReference type="EMBL" id="NBWU01000001">
    <property type="protein sequence ID" value="PCE66110.1"/>
    <property type="molecule type" value="Genomic_DNA"/>
</dbReference>
<dbReference type="OrthoDB" id="26212at2"/>
<name>A0A2A4GDR1_9FLAO</name>
<organism evidence="2 3">
    <name type="scientific">Sediminicola luteus</name>
    <dbReference type="NCBI Taxonomy" id="319238"/>
    <lineage>
        <taxon>Bacteria</taxon>
        <taxon>Pseudomonadati</taxon>
        <taxon>Bacteroidota</taxon>
        <taxon>Flavobacteriia</taxon>
        <taxon>Flavobacteriales</taxon>
        <taxon>Flavobacteriaceae</taxon>
        <taxon>Sediminicola</taxon>
    </lineage>
</organism>
<dbReference type="SUPFAM" id="SSF46955">
    <property type="entry name" value="Putative DNA-binding domain"/>
    <property type="match status" value="1"/>
</dbReference>
<gene>
    <name evidence="2" type="ORF">B7P33_02075</name>
</gene>
<evidence type="ECO:0000259" key="1">
    <source>
        <dbReference type="Pfam" id="PF12728"/>
    </source>
</evidence>
<dbReference type="InterPro" id="IPR009061">
    <property type="entry name" value="DNA-bd_dom_put_sf"/>
</dbReference>
<evidence type="ECO:0000313" key="3">
    <source>
        <dbReference type="Proteomes" id="UP000219559"/>
    </source>
</evidence>
<dbReference type="NCBIfam" id="TIGR01764">
    <property type="entry name" value="excise"/>
    <property type="match status" value="1"/>
</dbReference>
<protein>
    <submittedName>
        <fullName evidence="2">Excisionase</fullName>
    </submittedName>
</protein>
<keyword evidence="3" id="KW-1185">Reference proteome</keyword>
<dbReference type="AlphaFoldDB" id="A0A2A4GDR1"/>
<evidence type="ECO:0000313" key="2">
    <source>
        <dbReference type="EMBL" id="PCE66110.1"/>
    </source>
</evidence>
<dbReference type="Pfam" id="PF12728">
    <property type="entry name" value="HTH_17"/>
    <property type="match status" value="1"/>
</dbReference>
<dbReference type="Proteomes" id="UP000219559">
    <property type="component" value="Unassembled WGS sequence"/>
</dbReference>
<dbReference type="GO" id="GO:0003677">
    <property type="term" value="F:DNA binding"/>
    <property type="evidence" value="ECO:0007669"/>
    <property type="project" value="InterPro"/>
</dbReference>
<sequence>METTNYITKPSKDEQKIAIASYDALAAVIKQLSGENDHPEIEIEETQERIKIPFTALKLLGDILEAMGKGVPFSMVPIATEVTTQKAAEILGCSRPHLVKLLETGKIDFVKVGKHRRIKLDDVLRFKAEMKKAQKRHIIDIMKADGERNLYDS</sequence>
<dbReference type="InterPro" id="IPR010093">
    <property type="entry name" value="SinI_DNA-bd"/>
</dbReference>
<proteinExistence type="predicted"/>
<accession>A0A2A4GDR1</accession>